<dbReference type="InterPro" id="IPR051122">
    <property type="entry name" value="SDR_DHRS6-like"/>
</dbReference>
<dbReference type="CDD" id="cd05368">
    <property type="entry name" value="DHRS6_like_SDR_c"/>
    <property type="match status" value="1"/>
</dbReference>
<keyword evidence="4" id="KW-0520">NAD</keyword>
<dbReference type="EMBL" id="NEDP02002733">
    <property type="protein sequence ID" value="OWF50215.1"/>
    <property type="molecule type" value="Genomic_DNA"/>
</dbReference>
<comment type="caution">
    <text evidence="15">The sequence shown here is derived from an EMBL/GenBank/DDBJ whole genome shotgun (WGS) entry which is preliminary data.</text>
</comment>
<name>A0A210QND3_MIZYE</name>
<dbReference type="OrthoDB" id="47007at2759"/>
<dbReference type="FunFam" id="3.40.50.720:FF:000084">
    <property type="entry name" value="Short-chain dehydrogenase reductase"/>
    <property type="match status" value="1"/>
</dbReference>
<dbReference type="PANTHER" id="PTHR43477">
    <property type="entry name" value="DIHYDROANTICAPSIN 7-DEHYDROGENASE"/>
    <property type="match status" value="1"/>
</dbReference>
<evidence type="ECO:0000256" key="11">
    <source>
        <dbReference type="ARBA" id="ARBA00042565"/>
    </source>
</evidence>
<proteinExistence type="inferred from homology"/>
<dbReference type="EC" id="1.1.1.30" evidence="7"/>
<dbReference type="InterPro" id="IPR002347">
    <property type="entry name" value="SDR_fam"/>
</dbReference>
<evidence type="ECO:0000256" key="5">
    <source>
        <dbReference type="ARBA" id="ARBA00034698"/>
    </source>
</evidence>
<dbReference type="Proteomes" id="UP000242188">
    <property type="component" value="Unassembled WGS sequence"/>
</dbReference>
<keyword evidence="16" id="KW-1185">Reference proteome</keyword>
<comment type="pathway">
    <text evidence="1">Siderophore biosynthesis.</text>
</comment>
<organism evidence="15 16">
    <name type="scientific">Mizuhopecten yessoensis</name>
    <name type="common">Japanese scallop</name>
    <name type="synonym">Patinopecten yessoensis</name>
    <dbReference type="NCBI Taxonomy" id="6573"/>
    <lineage>
        <taxon>Eukaryota</taxon>
        <taxon>Metazoa</taxon>
        <taxon>Spiralia</taxon>
        <taxon>Lophotrochozoa</taxon>
        <taxon>Mollusca</taxon>
        <taxon>Bivalvia</taxon>
        <taxon>Autobranchia</taxon>
        <taxon>Pteriomorphia</taxon>
        <taxon>Pectinida</taxon>
        <taxon>Pectinoidea</taxon>
        <taxon>Pectinidae</taxon>
        <taxon>Mizuhopecten</taxon>
    </lineage>
</organism>
<reference evidence="15 16" key="1">
    <citation type="journal article" date="2017" name="Nat. Ecol. Evol.">
        <title>Scallop genome provides insights into evolution of bilaterian karyotype and development.</title>
        <authorList>
            <person name="Wang S."/>
            <person name="Zhang J."/>
            <person name="Jiao W."/>
            <person name="Li J."/>
            <person name="Xun X."/>
            <person name="Sun Y."/>
            <person name="Guo X."/>
            <person name="Huan P."/>
            <person name="Dong B."/>
            <person name="Zhang L."/>
            <person name="Hu X."/>
            <person name="Sun X."/>
            <person name="Wang J."/>
            <person name="Zhao C."/>
            <person name="Wang Y."/>
            <person name="Wang D."/>
            <person name="Huang X."/>
            <person name="Wang R."/>
            <person name="Lv J."/>
            <person name="Li Y."/>
            <person name="Zhang Z."/>
            <person name="Liu B."/>
            <person name="Lu W."/>
            <person name="Hui Y."/>
            <person name="Liang J."/>
            <person name="Zhou Z."/>
            <person name="Hou R."/>
            <person name="Li X."/>
            <person name="Liu Y."/>
            <person name="Li H."/>
            <person name="Ning X."/>
            <person name="Lin Y."/>
            <person name="Zhao L."/>
            <person name="Xing Q."/>
            <person name="Dou J."/>
            <person name="Li Y."/>
            <person name="Mao J."/>
            <person name="Guo H."/>
            <person name="Dou H."/>
            <person name="Li T."/>
            <person name="Mu C."/>
            <person name="Jiang W."/>
            <person name="Fu Q."/>
            <person name="Fu X."/>
            <person name="Miao Y."/>
            <person name="Liu J."/>
            <person name="Yu Q."/>
            <person name="Li R."/>
            <person name="Liao H."/>
            <person name="Li X."/>
            <person name="Kong Y."/>
            <person name="Jiang Z."/>
            <person name="Chourrout D."/>
            <person name="Li R."/>
            <person name="Bao Z."/>
        </authorList>
    </citation>
    <scope>NUCLEOTIDE SEQUENCE [LARGE SCALE GENOMIC DNA]</scope>
    <source>
        <strain evidence="15 16">PY_sf001</strain>
    </source>
</reference>
<evidence type="ECO:0000256" key="2">
    <source>
        <dbReference type="ARBA" id="ARBA00006484"/>
    </source>
</evidence>
<evidence type="ECO:0000313" key="16">
    <source>
        <dbReference type="Proteomes" id="UP000242188"/>
    </source>
</evidence>
<evidence type="ECO:0000256" key="9">
    <source>
        <dbReference type="ARBA" id="ARBA00041727"/>
    </source>
</evidence>
<dbReference type="PRINTS" id="PR00081">
    <property type="entry name" value="GDHRDH"/>
</dbReference>
<dbReference type="SUPFAM" id="SSF51735">
    <property type="entry name" value="NAD(P)-binding Rossmann-fold domains"/>
    <property type="match status" value="1"/>
</dbReference>
<protein>
    <recommendedName>
        <fullName evidence="8">Dehydrogenase/reductase SDR family member 6</fullName>
        <ecNumber evidence="6">1.1.1.104</ecNumber>
        <ecNumber evidence="7">1.1.1.30</ecNumber>
    </recommendedName>
    <alternativeName>
        <fullName evidence="12">(R)-beta-hydroxybutyrate dehydrogenase</fullName>
    </alternativeName>
    <alternativeName>
        <fullName evidence="10">3-hydroxybutyrate dehydrogenase type 2</fullName>
    </alternativeName>
    <alternativeName>
        <fullName evidence="13">4-oxo-L-proline reductase</fullName>
    </alternativeName>
    <alternativeName>
        <fullName evidence="11">Oxidoreductase UCPA</fullName>
    </alternativeName>
    <alternativeName>
        <fullName evidence="9">Short chain dehydrogenase/reductase family 15C member 1</fullName>
    </alternativeName>
</protein>
<evidence type="ECO:0000256" key="10">
    <source>
        <dbReference type="ARBA" id="ARBA00042309"/>
    </source>
</evidence>
<evidence type="ECO:0000256" key="12">
    <source>
        <dbReference type="ARBA" id="ARBA00043083"/>
    </source>
</evidence>
<dbReference type="GO" id="GO:0003858">
    <property type="term" value="F:3-hydroxybutyrate dehydrogenase activity"/>
    <property type="evidence" value="ECO:0007669"/>
    <property type="project" value="UniProtKB-EC"/>
</dbReference>
<dbReference type="GO" id="GO:0016617">
    <property type="term" value="F:4-oxoproline reductase activity"/>
    <property type="evidence" value="ECO:0007669"/>
    <property type="project" value="UniProtKB-EC"/>
</dbReference>
<dbReference type="GO" id="GO:0005737">
    <property type="term" value="C:cytoplasm"/>
    <property type="evidence" value="ECO:0007669"/>
    <property type="project" value="TreeGrafter"/>
</dbReference>
<accession>A0A210QND3</accession>
<evidence type="ECO:0000313" key="15">
    <source>
        <dbReference type="EMBL" id="OWF50215.1"/>
    </source>
</evidence>
<dbReference type="InterPro" id="IPR020904">
    <property type="entry name" value="Sc_DH/Rdtase_CS"/>
</dbReference>
<evidence type="ECO:0000256" key="13">
    <source>
        <dbReference type="ARBA" id="ARBA00043199"/>
    </source>
</evidence>
<comment type="catalytic activity">
    <reaction evidence="14">
        <text>(R)-3-hydroxybutanoate + NAD(+) = acetoacetate + NADH + H(+)</text>
        <dbReference type="Rhea" id="RHEA:20521"/>
        <dbReference type="ChEBI" id="CHEBI:10983"/>
        <dbReference type="ChEBI" id="CHEBI:13705"/>
        <dbReference type="ChEBI" id="CHEBI:15378"/>
        <dbReference type="ChEBI" id="CHEBI:57540"/>
        <dbReference type="ChEBI" id="CHEBI:57945"/>
        <dbReference type="EC" id="1.1.1.30"/>
    </reaction>
</comment>
<dbReference type="Gene3D" id="3.40.50.720">
    <property type="entry name" value="NAD(P)-binding Rossmann-like Domain"/>
    <property type="match status" value="1"/>
</dbReference>
<dbReference type="EC" id="1.1.1.104" evidence="6"/>
<evidence type="ECO:0000256" key="6">
    <source>
        <dbReference type="ARBA" id="ARBA00038956"/>
    </source>
</evidence>
<evidence type="ECO:0000256" key="8">
    <source>
        <dbReference type="ARBA" id="ARBA00039194"/>
    </source>
</evidence>
<comment type="pathway">
    <text evidence="5">Amino-acid metabolism.</text>
</comment>
<sequence>MPRRFEGKIVLLSAAAQGIGRATALSFAEEGATVIATDINGEKLTELSGTKGIQTHVLDVTDSAAVDSFLETLDRVDVLFNCAGFVHHGTILDVEEKDWDFSFDLNVKSMYRTCRRVIPKMLKHGGGVIINMSSVASSIVGPPNRFVYSASKAAVIGLSKTIAKDFIRDGIRCIPVCPGTVETPSLEGRIQAQPDPEQARKDFLARQPMGRMATAQEVANLVIFLASSDASYITGKEYIVDGGWTL</sequence>
<comment type="similarity">
    <text evidence="2">Belongs to the short-chain dehydrogenases/reductases (SDR) family.</text>
</comment>
<dbReference type="PROSITE" id="PS00061">
    <property type="entry name" value="ADH_SHORT"/>
    <property type="match status" value="1"/>
</dbReference>
<dbReference type="InterPro" id="IPR036291">
    <property type="entry name" value="NAD(P)-bd_dom_sf"/>
</dbReference>
<keyword evidence="3" id="KW-0560">Oxidoreductase</keyword>
<dbReference type="Pfam" id="PF13561">
    <property type="entry name" value="adh_short_C2"/>
    <property type="match status" value="1"/>
</dbReference>
<evidence type="ECO:0000256" key="7">
    <source>
        <dbReference type="ARBA" id="ARBA00038959"/>
    </source>
</evidence>
<evidence type="ECO:0000256" key="14">
    <source>
        <dbReference type="ARBA" id="ARBA00049550"/>
    </source>
</evidence>
<evidence type="ECO:0000256" key="1">
    <source>
        <dbReference type="ARBA" id="ARBA00004924"/>
    </source>
</evidence>
<dbReference type="PANTHER" id="PTHR43477:SF4">
    <property type="entry name" value="DEHYDROGENASE_REDUCTASE SDR FAMILY MEMBER 6"/>
    <property type="match status" value="1"/>
</dbReference>
<evidence type="ECO:0000256" key="4">
    <source>
        <dbReference type="ARBA" id="ARBA00023027"/>
    </source>
</evidence>
<gene>
    <name evidence="15" type="ORF">KP79_PYT06744</name>
</gene>
<evidence type="ECO:0000256" key="3">
    <source>
        <dbReference type="ARBA" id="ARBA00023002"/>
    </source>
</evidence>
<dbReference type="PRINTS" id="PR00080">
    <property type="entry name" value="SDRFAMILY"/>
</dbReference>
<dbReference type="STRING" id="6573.A0A210QND3"/>
<dbReference type="AlphaFoldDB" id="A0A210QND3"/>